<sequence length="194" mass="21642">MDDEAIASGRKSPERAKPLRESRTTTMIAPARCCVGSVDGRLRGRKKVRTLCQLDLPKEDIKIVLRPRDGLNVSRISQALLKDGILRDAALRAEETTEGTFGTNNFKNIIVASTPSMERAAMYNRITELSIGRQTHEITTYVTPPEDCTKGVIHNIPVEESDDDITQNLVYTTNQRSSKQDGWGKKLSRHSFQG</sequence>
<dbReference type="AlphaFoldDB" id="A0A9J6FQ90"/>
<accession>A0A9J6FQ90</accession>
<gene>
    <name evidence="2" type="ORF">HPB48_000162</name>
</gene>
<keyword evidence="3" id="KW-1185">Reference proteome</keyword>
<protein>
    <submittedName>
        <fullName evidence="2">Uncharacterized protein</fullName>
    </submittedName>
</protein>
<reference evidence="2 3" key="1">
    <citation type="journal article" date="2020" name="Cell">
        <title>Large-Scale Comparative Analyses of Tick Genomes Elucidate Their Genetic Diversity and Vector Capacities.</title>
        <authorList>
            <consortium name="Tick Genome and Microbiome Consortium (TIGMIC)"/>
            <person name="Jia N."/>
            <person name="Wang J."/>
            <person name="Shi W."/>
            <person name="Du L."/>
            <person name="Sun Y."/>
            <person name="Zhan W."/>
            <person name="Jiang J.F."/>
            <person name="Wang Q."/>
            <person name="Zhang B."/>
            <person name="Ji P."/>
            <person name="Bell-Sakyi L."/>
            <person name="Cui X.M."/>
            <person name="Yuan T.T."/>
            <person name="Jiang B.G."/>
            <person name="Yang W.F."/>
            <person name="Lam T.T."/>
            <person name="Chang Q.C."/>
            <person name="Ding S.J."/>
            <person name="Wang X.J."/>
            <person name="Zhu J.G."/>
            <person name="Ruan X.D."/>
            <person name="Zhao L."/>
            <person name="Wei J.T."/>
            <person name="Ye R.Z."/>
            <person name="Que T.C."/>
            <person name="Du C.H."/>
            <person name="Zhou Y.H."/>
            <person name="Cheng J.X."/>
            <person name="Dai P.F."/>
            <person name="Guo W.B."/>
            <person name="Han X.H."/>
            <person name="Huang E.J."/>
            <person name="Li L.F."/>
            <person name="Wei W."/>
            <person name="Gao Y.C."/>
            <person name="Liu J.Z."/>
            <person name="Shao H.Z."/>
            <person name="Wang X."/>
            <person name="Wang C.C."/>
            <person name="Yang T.C."/>
            <person name="Huo Q.B."/>
            <person name="Li W."/>
            <person name="Chen H.Y."/>
            <person name="Chen S.E."/>
            <person name="Zhou L.G."/>
            <person name="Ni X.B."/>
            <person name="Tian J.H."/>
            <person name="Sheng Y."/>
            <person name="Liu T."/>
            <person name="Pan Y.S."/>
            <person name="Xia L.Y."/>
            <person name="Li J."/>
            <person name="Zhao F."/>
            <person name="Cao W.C."/>
        </authorList>
    </citation>
    <scope>NUCLEOTIDE SEQUENCE [LARGE SCALE GENOMIC DNA]</scope>
    <source>
        <strain evidence="2">HaeL-2018</strain>
    </source>
</reference>
<proteinExistence type="predicted"/>
<evidence type="ECO:0000256" key="1">
    <source>
        <dbReference type="SAM" id="MobiDB-lite"/>
    </source>
</evidence>
<evidence type="ECO:0000313" key="3">
    <source>
        <dbReference type="Proteomes" id="UP000821853"/>
    </source>
</evidence>
<dbReference type="EMBL" id="JABSTR010000002">
    <property type="protein sequence ID" value="KAH9364425.1"/>
    <property type="molecule type" value="Genomic_DNA"/>
</dbReference>
<feature type="region of interest" description="Disordered" evidence="1">
    <location>
        <begin position="1"/>
        <end position="23"/>
    </location>
</feature>
<organism evidence="2 3">
    <name type="scientific">Haemaphysalis longicornis</name>
    <name type="common">Bush tick</name>
    <dbReference type="NCBI Taxonomy" id="44386"/>
    <lineage>
        <taxon>Eukaryota</taxon>
        <taxon>Metazoa</taxon>
        <taxon>Ecdysozoa</taxon>
        <taxon>Arthropoda</taxon>
        <taxon>Chelicerata</taxon>
        <taxon>Arachnida</taxon>
        <taxon>Acari</taxon>
        <taxon>Parasitiformes</taxon>
        <taxon>Ixodida</taxon>
        <taxon>Ixodoidea</taxon>
        <taxon>Ixodidae</taxon>
        <taxon>Haemaphysalinae</taxon>
        <taxon>Haemaphysalis</taxon>
    </lineage>
</organism>
<dbReference type="VEuPathDB" id="VectorBase:HLOH_041266"/>
<evidence type="ECO:0000313" key="2">
    <source>
        <dbReference type="EMBL" id="KAH9364425.1"/>
    </source>
</evidence>
<comment type="caution">
    <text evidence="2">The sequence shown here is derived from an EMBL/GenBank/DDBJ whole genome shotgun (WGS) entry which is preliminary data.</text>
</comment>
<name>A0A9J6FQ90_HAELO</name>
<dbReference type="Proteomes" id="UP000821853">
    <property type="component" value="Chromosome 10"/>
</dbReference>
<feature type="compositionally biased region" description="Basic and acidic residues" evidence="1">
    <location>
        <begin position="11"/>
        <end position="23"/>
    </location>
</feature>